<comment type="caution">
    <text evidence="2">The sequence shown here is derived from an EMBL/GenBank/DDBJ whole genome shotgun (WGS) entry which is preliminary data.</text>
</comment>
<protein>
    <submittedName>
        <fullName evidence="2">Ankyrin repeats domain-containing protein</fullName>
    </submittedName>
</protein>
<dbReference type="Gene3D" id="1.25.40.20">
    <property type="entry name" value="Ankyrin repeat-containing domain"/>
    <property type="match status" value="1"/>
</dbReference>
<dbReference type="EMBL" id="JAACNO010001260">
    <property type="protein sequence ID" value="KAF4141816.1"/>
    <property type="molecule type" value="Genomic_DNA"/>
</dbReference>
<sequence>MALLGAATICYWLREMGTVLLFAGCTNKPVLRTVAIVLCYSILFCPGIYRWSSWLISRGFQVQHGKFLVDCAAEKGHLPLLEWLVEQGHAGTGADEAFVAACDDGPLPVVWWLAEHASVKGIVIKPESAQIALGSAAGAGRLEVVQWLLNRNVGKESTYAIGAAALNGHLEAAKYLYSQGLSGCQREAFKIAAKNGHLDVVQWLWSEFKDDPNADLLCVYGTREFVPRAPPLTREMSEAASNGHLAVIQYLHNIALSLAGKKRKRGEESRHSSVITMESTVVEAARNGHLDVVQWVCTHTDVESTEDAMACAASGGHFRVIE</sequence>
<proteinExistence type="predicted"/>
<dbReference type="Pfam" id="PF12796">
    <property type="entry name" value="Ank_2"/>
    <property type="match status" value="1"/>
</dbReference>
<dbReference type="AlphaFoldDB" id="A0A8S9VB13"/>
<evidence type="ECO:0000313" key="1">
    <source>
        <dbReference type="EMBL" id="KAF4141816.1"/>
    </source>
</evidence>
<dbReference type="InterPro" id="IPR002110">
    <property type="entry name" value="Ankyrin_rpt"/>
</dbReference>
<reference evidence="2" key="1">
    <citation type="submission" date="2020-03" db="EMBL/GenBank/DDBJ databases">
        <title>Hybrid Assembly of Korean Phytophthora infestans isolates.</title>
        <authorList>
            <person name="Prokchorchik M."/>
            <person name="Lee Y."/>
            <person name="Seo J."/>
            <person name="Cho J.-H."/>
            <person name="Park Y.-E."/>
            <person name="Jang D.-C."/>
            <person name="Im J.-S."/>
            <person name="Choi J.-G."/>
            <person name="Park H.-J."/>
            <person name="Lee G.-B."/>
            <person name="Lee Y.-G."/>
            <person name="Hong S.-Y."/>
            <person name="Cho K."/>
            <person name="Sohn K.H."/>
        </authorList>
    </citation>
    <scope>NUCLEOTIDE SEQUENCE</scope>
    <source>
        <strain evidence="2">KR_2_A2</strain>
    </source>
</reference>
<dbReference type="PANTHER" id="PTHR46586">
    <property type="entry name" value="ANKYRIN REPEAT-CONTAINING PROTEIN"/>
    <property type="match status" value="1"/>
</dbReference>
<dbReference type="InterPro" id="IPR052050">
    <property type="entry name" value="SecEffector_AnkRepeat"/>
</dbReference>
<gene>
    <name evidence="2" type="ORF">GN958_ATG02433</name>
    <name evidence="1" type="ORF">GN958_ATG08986</name>
</gene>
<dbReference type="PANTHER" id="PTHR46586:SF3">
    <property type="entry name" value="ANKYRIN REPEAT-CONTAINING PROTEIN"/>
    <property type="match status" value="1"/>
</dbReference>
<evidence type="ECO:0000313" key="3">
    <source>
        <dbReference type="Proteomes" id="UP000704712"/>
    </source>
</evidence>
<accession>A0A8S9VB13</accession>
<dbReference type="InterPro" id="IPR036770">
    <property type="entry name" value="Ankyrin_rpt-contain_sf"/>
</dbReference>
<dbReference type="SUPFAM" id="SSF48403">
    <property type="entry name" value="Ankyrin repeat"/>
    <property type="match status" value="1"/>
</dbReference>
<organism evidence="2 3">
    <name type="scientific">Phytophthora infestans</name>
    <name type="common">Potato late blight agent</name>
    <name type="synonym">Botrytis infestans</name>
    <dbReference type="NCBI Taxonomy" id="4787"/>
    <lineage>
        <taxon>Eukaryota</taxon>
        <taxon>Sar</taxon>
        <taxon>Stramenopiles</taxon>
        <taxon>Oomycota</taxon>
        <taxon>Peronosporomycetes</taxon>
        <taxon>Peronosporales</taxon>
        <taxon>Peronosporaceae</taxon>
        <taxon>Phytophthora</taxon>
    </lineage>
</organism>
<evidence type="ECO:0000313" key="2">
    <source>
        <dbReference type="EMBL" id="KAF4148399.1"/>
    </source>
</evidence>
<dbReference type="EMBL" id="JAACNO010000281">
    <property type="protein sequence ID" value="KAF4148399.1"/>
    <property type="molecule type" value="Genomic_DNA"/>
</dbReference>
<dbReference type="Proteomes" id="UP000704712">
    <property type="component" value="Unassembled WGS sequence"/>
</dbReference>
<name>A0A8S9VB13_PHYIN</name>